<evidence type="ECO:0000313" key="8">
    <source>
        <dbReference type="Proteomes" id="UP000095281"/>
    </source>
</evidence>
<feature type="zinc finger region" description="C3H1-type" evidence="5">
    <location>
        <begin position="72"/>
        <end position="100"/>
    </location>
</feature>
<dbReference type="Proteomes" id="UP000095281">
    <property type="component" value="Unplaced"/>
</dbReference>
<dbReference type="SMART" id="SM00356">
    <property type="entry name" value="ZnF_C3H1"/>
    <property type="match status" value="1"/>
</dbReference>
<dbReference type="PANTHER" id="PTHR12675">
    <property type="entry name" value="MUSCLEBLIND-LIKE PROTEIN"/>
    <property type="match status" value="1"/>
</dbReference>
<dbReference type="GO" id="GO:0003723">
    <property type="term" value="F:RNA binding"/>
    <property type="evidence" value="ECO:0007669"/>
    <property type="project" value="TreeGrafter"/>
</dbReference>
<keyword evidence="3 5" id="KW-0863">Zinc-finger</keyword>
<feature type="region of interest" description="Disordered" evidence="6">
    <location>
        <begin position="278"/>
        <end position="301"/>
    </location>
</feature>
<feature type="domain" description="C3H1-type" evidence="7">
    <location>
        <begin position="72"/>
        <end position="100"/>
    </location>
</feature>
<evidence type="ECO:0000256" key="4">
    <source>
        <dbReference type="ARBA" id="ARBA00022833"/>
    </source>
</evidence>
<keyword evidence="8" id="KW-1185">Reference proteome</keyword>
<dbReference type="PANTHER" id="PTHR12675:SF12">
    <property type="entry name" value="PROTEIN MUSCLEBLIND"/>
    <property type="match status" value="1"/>
</dbReference>
<keyword evidence="1 5" id="KW-0479">Metal-binding</keyword>
<proteinExistence type="predicted"/>
<evidence type="ECO:0000256" key="6">
    <source>
        <dbReference type="SAM" id="MobiDB-lite"/>
    </source>
</evidence>
<dbReference type="Gene3D" id="3.30.1370.210">
    <property type="match status" value="1"/>
</dbReference>
<protein>
    <submittedName>
        <fullName evidence="9">C3H1-type domain-containing protein</fullName>
    </submittedName>
</protein>
<keyword evidence="4 5" id="KW-0862">Zinc</keyword>
<dbReference type="WBParaSite" id="MhA1_Contig239.frz3.gene39">
    <property type="protein sequence ID" value="MhA1_Contig239.frz3.gene39"/>
    <property type="gene ID" value="MhA1_Contig239.frz3.gene39"/>
</dbReference>
<sequence>MFDEQTNGTVINPSANAAAAALTLAMLNSTAGVGGTNISTGSVSAIAPQLSLQLNQSQQQLTQLLAGKDSRWLQLEICREYQRGQCVRSEQDCKYAHPPSNVEIQNGRVTACFDSIKHPPQHLKDQLLANGKQNLVMKNLLSQQYSNQIPAMPTLAQITQQQYNNPLALQSALSLPYFVPSLYPGQASLVSPSDPFTAAFQGSQAVSLGAHPSVASPFPLHNSTTLAHLAIIQQQQPAAAAAMLLQQQAAQQQYIALLQQQQQLNAATILQASVAAQSNRSSSSGNDNTEQQPTIGGNRKRGARIAGLDQQQSSNAEGAGCSSSILGQQQHLQLMAAVAAVSTNNANSYISVTTTGNMTKRQKTEVSAASTSGNGGFKCTPTTIAFGMPLYAAPQFNPYLLPTAPFLPAVPCLL</sequence>
<feature type="compositionally biased region" description="Polar residues" evidence="6">
    <location>
        <begin position="285"/>
        <end position="295"/>
    </location>
</feature>
<dbReference type="GO" id="GO:0008270">
    <property type="term" value="F:zinc ion binding"/>
    <property type="evidence" value="ECO:0007669"/>
    <property type="project" value="UniProtKB-KW"/>
</dbReference>
<dbReference type="PROSITE" id="PS50103">
    <property type="entry name" value="ZF_C3H1"/>
    <property type="match status" value="1"/>
</dbReference>
<evidence type="ECO:0000256" key="3">
    <source>
        <dbReference type="ARBA" id="ARBA00022771"/>
    </source>
</evidence>
<dbReference type="GO" id="GO:0005654">
    <property type="term" value="C:nucleoplasm"/>
    <property type="evidence" value="ECO:0007669"/>
    <property type="project" value="TreeGrafter"/>
</dbReference>
<dbReference type="AlphaFoldDB" id="A0A1I8BH75"/>
<accession>A0A1I8BH75</accession>
<organism evidence="8 9">
    <name type="scientific">Meloidogyne hapla</name>
    <name type="common">Root-knot nematode worm</name>
    <dbReference type="NCBI Taxonomy" id="6305"/>
    <lineage>
        <taxon>Eukaryota</taxon>
        <taxon>Metazoa</taxon>
        <taxon>Ecdysozoa</taxon>
        <taxon>Nematoda</taxon>
        <taxon>Chromadorea</taxon>
        <taxon>Rhabditida</taxon>
        <taxon>Tylenchina</taxon>
        <taxon>Tylenchomorpha</taxon>
        <taxon>Tylenchoidea</taxon>
        <taxon>Meloidogynidae</taxon>
        <taxon>Meloidogyninae</taxon>
        <taxon>Meloidogyne</taxon>
    </lineage>
</organism>
<dbReference type="InterPro" id="IPR000571">
    <property type="entry name" value="Znf_CCCH"/>
</dbReference>
<evidence type="ECO:0000256" key="5">
    <source>
        <dbReference type="PROSITE-ProRule" id="PRU00723"/>
    </source>
</evidence>
<evidence type="ECO:0000256" key="2">
    <source>
        <dbReference type="ARBA" id="ARBA00022737"/>
    </source>
</evidence>
<evidence type="ECO:0000256" key="1">
    <source>
        <dbReference type="ARBA" id="ARBA00022723"/>
    </source>
</evidence>
<name>A0A1I8BH75_MELHA</name>
<keyword evidence="2" id="KW-0677">Repeat</keyword>
<dbReference type="GO" id="GO:0043484">
    <property type="term" value="P:regulation of RNA splicing"/>
    <property type="evidence" value="ECO:0007669"/>
    <property type="project" value="TreeGrafter"/>
</dbReference>
<evidence type="ECO:0000313" key="9">
    <source>
        <dbReference type="WBParaSite" id="MhA1_Contig239.frz3.gene39"/>
    </source>
</evidence>
<reference evidence="9" key="1">
    <citation type="submission" date="2016-11" db="UniProtKB">
        <authorList>
            <consortium name="WormBaseParasite"/>
        </authorList>
    </citation>
    <scope>IDENTIFICATION</scope>
</reference>
<evidence type="ECO:0000259" key="7">
    <source>
        <dbReference type="PROSITE" id="PS50103"/>
    </source>
</evidence>
<dbReference type="GO" id="GO:0005737">
    <property type="term" value="C:cytoplasm"/>
    <property type="evidence" value="ECO:0007669"/>
    <property type="project" value="TreeGrafter"/>
</dbReference>